<dbReference type="InterPro" id="IPR000914">
    <property type="entry name" value="SBP_5_dom"/>
</dbReference>
<evidence type="ECO:0000259" key="3">
    <source>
        <dbReference type="Pfam" id="PF12793"/>
    </source>
</evidence>
<protein>
    <submittedName>
        <fullName evidence="4">ABC transporter substrate-binding protein</fullName>
    </submittedName>
</protein>
<dbReference type="Pfam" id="PF00496">
    <property type="entry name" value="SBP_bac_5"/>
    <property type="match status" value="1"/>
</dbReference>
<accession>A0A160IN38</accession>
<dbReference type="RefSeq" id="WP_066394517.1">
    <property type="nucleotide sequence ID" value="NZ_CP015378.1"/>
</dbReference>
<dbReference type="STRING" id="1221500.ABE65_010560"/>
<dbReference type="InterPro" id="IPR039424">
    <property type="entry name" value="SBP_5"/>
</dbReference>
<dbReference type="SUPFAM" id="SSF53850">
    <property type="entry name" value="Periplasmic binding protein-like II"/>
    <property type="match status" value="1"/>
</dbReference>
<sequence>MDNKLLVLWRYFPSGHIRTEEIAEALQISQKQTTRYLKKWNDEGWLTFTPGRGRGNVSRLQWQKNIEENFEDEVLLKLDHEPVEISSKYLMYDWSTETKLRLMNKFYTQFGFVQEAKDKLVVPKRYPFRTLHPLDAADAHSANMVSNVFNRLVSLTDQGEIMPELAHSWDVSSTKLRLYLRKDVCFHDGSVLTATDVINCLEKLRFHEQNKDLWKPIDEMVSKAPLVVDILYPGGCSYILPLLSMMTSSIYKESKGRIYGTGGFLVEEDNDQKTTLAAFKEHFQERPLLDAVEFVKVPKDFPIVYHSSLEPNHHETFQVESDSGFGVLIMNAYRSGSQIAKLEVRHYIHQILAMNRHRIPEYESRAIPNDNSCMIGNRLPYSIPTAVRPEFTEPLIIRIAEHTEEASRWLLDTFAQYDIPVQVIHVSFEDAIFNKQLTDQTDMFIHGEIFELNQDLSFYFFLTNGFAPLPLILGKNKRWQKRISQYIHTPFGEWTNLNVAVEKELIEEAIMIPLYYQKRYIPFSTELMNVNIKHFGYVDFSKLWLRPTLDQ</sequence>
<dbReference type="GO" id="GO:0003677">
    <property type="term" value="F:DNA binding"/>
    <property type="evidence" value="ECO:0007669"/>
    <property type="project" value="UniProtKB-KW"/>
</dbReference>
<organism evidence="4 5">
    <name type="scientific">Fictibacillus phosphorivorans</name>
    <dbReference type="NCBI Taxonomy" id="1221500"/>
    <lineage>
        <taxon>Bacteria</taxon>
        <taxon>Bacillati</taxon>
        <taxon>Bacillota</taxon>
        <taxon>Bacilli</taxon>
        <taxon>Bacillales</taxon>
        <taxon>Fictibacillaceae</taxon>
        <taxon>Fictibacillus</taxon>
    </lineage>
</organism>
<dbReference type="KEGG" id="fpn:ABE65_010560"/>
<dbReference type="EMBL" id="CP015378">
    <property type="protein sequence ID" value="ANC77220.1"/>
    <property type="molecule type" value="Genomic_DNA"/>
</dbReference>
<feature type="domain" description="Solute-binding protein family 5" evidence="2">
    <location>
        <begin position="160"/>
        <end position="299"/>
    </location>
</feature>
<dbReference type="GO" id="GO:1904680">
    <property type="term" value="F:peptide transmembrane transporter activity"/>
    <property type="evidence" value="ECO:0007669"/>
    <property type="project" value="TreeGrafter"/>
</dbReference>
<dbReference type="PANTHER" id="PTHR30290:SF72">
    <property type="entry name" value="HTH-TYPE TRANSCRIPTIONAL REGULATOR SGRR"/>
    <property type="match status" value="1"/>
</dbReference>
<keyword evidence="5" id="KW-1185">Reference proteome</keyword>
<reference evidence="4 5" key="1">
    <citation type="submission" date="2016-04" db="EMBL/GenBank/DDBJ databases">
        <title>Complete genome sequence of Fictibacillus phosphorivorans G25-29, a strain toxic to nematodes.</title>
        <authorList>
            <person name="Zheng Z."/>
        </authorList>
    </citation>
    <scope>NUCLEOTIDE SEQUENCE [LARGE SCALE GENOMIC DNA]</scope>
    <source>
        <strain evidence="4 5">G25-29</strain>
    </source>
</reference>
<evidence type="ECO:0000256" key="1">
    <source>
        <dbReference type="ARBA" id="ARBA00023125"/>
    </source>
</evidence>
<dbReference type="Gene3D" id="3.40.190.10">
    <property type="entry name" value="Periplasmic binding protein-like II"/>
    <property type="match status" value="1"/>
</dbReference>
<gene>
    <name evidence="4" type="ORF">ABE65_010560</name>
</gene>
<dbReference type="AlphaFoldDB" id="A0A160IN38"/>
<evidence type="ECO:0000313" key="4">
    <source>
        <dbReference type="EMBL" id="ANC77220.1"/>
    </source>
</evidence>
<evidence type="ECO:0000259" key="2">
    <source>
        <dbReference type="Pfam" id="PF00496"/>
    </source>
</evidence>
<proteinExistence type="predicted"/>
<feature type="domain" description="Transcriptional regulator SgrR N-terminal HTH" evidence="3">
    <location>
        <begin position="17"/>
        <end position="69"/>
    </location>
</feature>
<evidence type="ECO:0000313" key="5">
    <source>
        <dbReference type="Proteomes" id="UP000076623"/>
    </source>
</evidence>
<dbReference type="PANTHER" id="PTHR30290">
    <property type="entry name" value="PERIPLASMIC BINDING COMPONENT OF ABC TRANSPORTER"/>
    <property type="match status" value="1"/>
</dbReference>
<keyword evidence="1" id="KW-0238">DNA-binding</keyword>
<dbReference type="Proteomes" id="UP000076623">
    <property type="component" value="Chromosome"/>
</dbReference>
<name>A0A160IN38_9BACL</name>
<dbReference type="GO" id="GO:0015833">
    <property type="term" value="P:peptide transport"/>
    <property type="evidence" value="ECO:0007669"/>
    <property type="project" value="TreeGrafter"/>
</dbReference>
<dbReference type="InterPro" id="IPR025370">
    <property type="entry name" value="SgrR_HTH_N"/>
</dbReference>
<dbReference type="Pfam" id="PF12793">
    <property type="entry name" value="SgrR_N"/>
    <property type="match status" value="1"/>
</dbReference>